<feature type="non-terminal residue" evidence="1">
    <location>
        <position position="191"/>
    </location>
</feature>
<evidence type="ECO:0000313" key="1">
    <source>
        <dbReference type="EMBL" id="CAG8552722.1"/>
    </source>
</evidence>
<accession>A0ACA9LXG0</accession>
<protein>
    <submittedName>
        <fullName evidence="1">8890_t:CDS:1</fullName>
    </submittedName>
</protein>
<dbReference type="Proteomes" id="UP000789920">
    <property type="component" value="Unassembled WGS sequence"/>
</dbReference>
<sequence>MQFELDLLKQRITELEDENTEVKAENVELKHENTKLKQIIEENVEFKAKIVKLERAVDKIEKRDQSINNDSQRELAHSCQVNTPKQIVDTTIRPCLSTADVIRFDVNQESKKNLIVEQELIQQLSVIIGRASIAENKEYHITAETKASESSVSHISDSLNLKGNISIPPTSIRADMMVPKPLIEKVLPKTE</sequence>
<dbReference type="EMBL" id="CAJVQC010005336">
    <property type="protein sequence ID" value="CAG8552722.1"/>
    <property type="molecule type" value="Genomic_DNA"/>
</dbReference>
<evidence type="ECO:0000313" key="2">
    <source>
        <dbReference type="Proteomes" id="UP000789920"/>
    </source>
</evidence>
<comment type="caution">
    <text evidence="1">The sequence shown here is derived from an EMBL/GenBank/DDBJ whole genome shotgun (WGS) entry which is preliminary data.</text>
</comment>
<keyword evidence="2" id="KW-1185">Reference proteome</keyword>
<name>A0ACA9LXG0_9GLOM</name>
<organism evidence="1 2">
    <name type="scientific">Racocetra persica</name>
    <dbReference type="NCBI Taxonomy" id="160502"/>
    <lineage>
        <taxon>Eukaryota</taxon>
        <taxon>Fungi</taxon>
        <taxon>Fungi incertae sedis</taxon>
        <taxon>Mucoromycota</taxon>
        <taxon>Glomeromycotina</taxon>
        <taxon>Glomeromycetes</taxon>
        <taxon>Diversisporales</taxon>
        <taxon>Gigasporaceae</taxon>
        <taxon>Racocetra</taxon>
    </lineage>
</organism>
<proteinExistence type="predicted"/>
<gene>
    <name evidence="1" type="ORF">RPERSI_LOCUS4027</name>
</gene>
<reference evidence="1" key="1">
    <citation type="submission" date="2021-06" db="EMBL/GenBank/DDBJ databases">
        <authorList>
            <person name="Kallberg Y."/>
            <person name="Tangrot J."/>
            <person name="Rosling A."/>
        </authorList>
    </citation>
    <scope>NUCLEOTIDE SEQUENCE</scope>
    <source>
        <strain evidence="1">MA461A</strain>
    </source>
</reference>